<dbReference type="PRINTS" id="PR01348">
    <property type="entry name" value="ICLNCHANNEL"/>
</dbReference>
<comment type="similarity">
    <text evidence="3">Belongs to the pICln (TC 1.A.47) family.</text>
</comment>
<dbReference type="GO" id="GO:0005829">
    <property type="term" value="C:cytosol"/>
    <property type="evidence" value="ECO:0007669"/>
    <property type="project" value="InterPro"/>
</dbReference>
<dbReference type="PANTHER" id="PTHR21399:SF0">
    <property type="entry name" value="METHYLOSOME SUBUNIT PICLN"/>
    <property type="match status" value="1"/>
</dbReference>
<dbReference type="GO" id="GO:0034709">
    <property type="term" value="C:methylosome"/>
    <property type="evidence" value="ECO:0007669"/>
    <property type="project" value="InterPro"/>
</dbReference>
<dbReference type="GO" id="GO:0005681">
    <property type="term" value="C:spliceosomal complex"/>
    <property type="evidence" value="ECO:0007669"/>
    <property type="project" value="TreeGrafter"/>
</dbReference>
<evidence type="ECO:0000256" key="6">
    <source>
        <dbReference type="ARBA" id="ARBA00023242"/>
    </source>
</evidence>
<dbReference type="Gene3D" id="2.30.29.30">
    <property type="entry name" value="Pleckstrin-homology domain (PH domain)/Phosphotyrosine-binding domain (PTB)"/>
    <property type="match status" value="1"/>
</dbReference>
<evidence type="ECO:0000256" key="8">
    <source>
        <dbReference type="ARBA" id="ARBA00045890"/>
    </source>
</evidence>
<sequence length="236" mass="25723">MVVLTNLPPPTEGVRHTEKNTVAVVGEKNLGDGTLYIAESCVAWTNPGGEGFNLQYPSISLHAVSRDQTAFPQQCLYIMLDSDITEKEPTPADTGSGSEGEEEEEADMTEVRFIPQDNTALDPMFQAMSGCQMLHPDPEDLDSEEEEYEDEGCGDAEYYEDAEGFEHLTEEGRATLAHLESVIQVPGVHEGQAAAGDFSHTMGGVHSEQNGREEEDPGQPTEPMEVGQFDDADPEK</sequence>
<dbReference type="GeneID" id="109485723"/>
<comment type="subcellular location">
    <subcellularLocation>
        <location evidence="2">Cytoplasm</location>
    </subcellularLocation>
    <subcellularLocation>
        <location evidence="1">Nucleus</location>
    </subcellularLocation>
</comment>
<feature type="region of interest" description="Disordered" evidence="9">
    <location>
        <begin position="190"/>
        <end position="236"/>
    </location>
</feature>
<dbReference type="InterPro" id="IPR039924">
    <property type="entry name" value="ICln/Lot5/Saf5"/>
</dbReference>
<evidence type="ECO:0000313" key="10">
    <source>
        <dbReference type="Proteomes" id="UP000515135"/>
    </source>
</evidence>
<dbReference type="Pfam" id="PF03517">
    <property type="entry name" value="Voldacs"/>
    <property type="match status" value="1"/>
</dbReference>
<evidence type="ECO:0000313" key="11">
    <source>
        <dbReference type="RefSeq" id="XP_019644947.1"/>
    </source>
</evidence>
<organism evidence="10 11">
    <name type="scientific">Branchiostoma belcheri</name>
    <name type="common">Amphioxus</name>
    <dbReference type="NCBI Taxonomy" id="7741"/>
    <lineage>
        <taxon>Eukaryota</taxon>
        <taxon>Metazoa</taxon>
        <taxon>Chordata</taxon>
        <taxon>Cephalochordata</taxon>
        <taxon>Leptocardii</taxon>
        <taxon>Amphioxiformes</taxon>
        <taxon>Branchiostomatidae</taxon>
        <taxon>Branchiostoma</taxon>
    </lineage>
</organism>
<proteinExistence type="inferred from homology"/>
<dbReference type="AlphaFoldDB" id="A0A6P5APD3"/>
<dbReference type="Proteomes" id="UP000515135">
    <property type="component" value="Unplaced"/>
</dbReference>
<dbReference type="InterPro" id="IPR011993">
    <property type="entry name" value="PH-like_dom_sf"/>
</dbReference>
<dbReference type="GO" id="GO:0006821">
    <property type="term" value="P:chloride transport"/>
    <property type="evidence" value="ECO:0007669"/>
    <property type="project" value="InterPro"/>
</dbReference>
<evidence type="ECO:0000256" key="9">
    <source>
        <dbReference type="SAM" id="MobiDB-lite"/>
    </source>
</evidence>
<evidence type="ECO:0000256" key="2">
    <source>
        <dbReference type="ARBA" id="ARBA00004496"/>
    </source>
</evidence>
<dbReference type="RefSeq" id="XP_019644947.1">
    <property type="nucleotide sequence ID" value="XM_019789388.1"/>
</dbReference>
<dbReference type="GO" id="GO:0005886">
    <property type="term" value="C:plasma membrane"/>
    <property type="evidence" value="ECO:0007669"/>
    <property type="project" value="InterPro"/>
</dbReference>
<evidence type="ECO:0000256" key="7">
    <source>
        <dbReference type="ARBA" id="ARBA00033090"/>
    </source>
</evidence>
<dbReference type="KEGG" id="bbel:109485723"/>
<dbReference type="GO" id="GO:0006884">
    <property type="term" value="P:cell volume homeostasis"/>
    <property type="evidence" value="ECO:0007669"/>
    <property type="project" value="InterPro"/>
</dbReference>
<gene>
    <name evidence="11" type="primary">LOC109485723</name>
</gene>
<dbReference type="PANTHER" id="PTHR21399">
    <property type="entry name" value="CHLORIDE CONDUCTANCE REGULATORY PROTEIN ICLN"/>
    <property type="match status" value="1"/>
</dbReference>
<evidence type="ECO:0000256" key="4">
    <source>
        <dbReference type="ARBA" id="ARBA00015653"/>
    </source>
</evidence>
<dbReference type="GO" id="GO:0045292">
    <property type="term" value="P:mRNA cis splicing, via spliceosome"/>
    <property type="evidence" value="ECO:0007669"/>
    <property type="project" value="TreeGrafter"/>
</dbReference>
<reference evidence="11" key="1">
    <citation type="submission" date="2025-08" db="UniProtKB">
        <authorList>
            <consortium name="RefSeq"/>
        </authorList>
    </citation>
    <scope>IDENTIFICATION</scope>
    <source>
        <tissue evidence="11">Gonad</tissue>
    </source>
</reference>
<dbReference type="OrthoDB" id="19714at2759"/>
<keyword evidence="10" id="KW-1185">Reference proteome</keyword>
<dbReference type="GO" id="GO:0000387">
    <property type="term" value="P:spliceosomal snRNP assembly"/>
    <property type="evidence" value="ECO:0007669"/>
    <property type="project" value="InterPro"/>
</dbReference>
<evidence type="ECO:0000256" key="5">
    <source>
        <dbReference type="ARBA" id="ARBA00022490"/>
    </source>
</evidence>
<accession>A0A6P5APD3</accession>
<keyword evidence="6" id="KW-0539">Nucleus</keyword>
<evidence type="ECO:0000256" key="3">
    <source>
        <dbReference type="ARBA" id="ARBA00007054"/>
    </source>
</evidence>
<dbReference type="InterPro" id="IPR003521">
    <property type="entry name" value="ICln"/>
</dbReference>
<evidence type="ECO:0000256" key="1">
    <source>
        <dbReference type="ARBA" id="ARBA00004123"/>
    </source>
</evidence>
<comment type="function">
    <text evidence="8">Involved in both the assembly of spliceosomal snRNPs and the methylation of Sm proteins. Chaperone that regulates the assembly of spliceosomal U1, U2, U4 and U5 small nuclear ribonucleoproteins (snRNPs), the building blocks of the spliceosome, and thereby plays an important role in the splicing of cellular pre-mRNAs. Most spliceosomal snRNPs contain a common set of Sm proteins SNRPB, SNRPD1, SNRPD2, SNRPD3, SNRPE, SNRPF and SNRPG that assemble in a heptameric protein ring on the Sm site of the small nuclear RNA to form the core snRNP (Sm core). In the cytosol, the Sm proteins SNRPD1, SNRPD2, SNRPE, SNRPF and SNRPG are trapped in an inactive 6S pICln-Sm complex by the chaperone CLNS1A that controls the assembly of the core snRNP. Dissociation by the SMN complex of CLNS1A from the trapped Sm proteins and their transfer to an SMN-Sm complex triggers the assembly of core snRNPs and their transport to the nucleus.</text>
</comment>
<keyword evidence="5" id="KW-0963">Cytoplasm</keyword>
<feature type="region of interest" description="Disordered" evidence="9">
    <location>
        <begin position="83"/>
        <end position="107"/>
    </location>
</feature>
<name>A0A6P5APD3_BRABE</name>
<protein>
    <recommendedName>
        <fullName evidence="4">Methylosome subunit pICln</fullName>
    </recommendedName>
    <alternativeName>
        <fullName evidence="7">Chloride conductance regulatory protein ICln</fullName>
    </alternativeName>
</protein>
<dbReference type="GO" id="GO:0034715">
    <property type="term" value="C:pICln-Sm protein complex"/>
    <property type="evidence" value="ECO:0007669"/>
    <property type="project" value="InterPro"/>
</dbReference>